<sequence>MYYPTSSSDAEYIRRHGFQSQDASLGRGVYLSRDLQKATMLPLNHPEHDKVIIQVRVNVGRAIGINYQGHPMQYLWQTHNWDTAWAPPNCGIGWNGMELFCVWDPQRIQILKFIKPTLALQQANVGGAVYYS</sequence>
<dbReference type="PANTHER" id="PTHR36542">
    <property type="entry name" value="GIG2-LIKE PROTEIN DRED-RELATED"/>
    <property type="match status" value="1"/>
</dbReference>
<proteinExistence type="predicted"/>
<evidence type="ECO:0000313" key="2">
    <source>
        <dbReference type="Proteomes" id="UP000694523"/>
    </source>
</evidence>
<evidence type="ECO:0008006" key="3">
    <source>
        <dbReference type="Google" id="ProtNLM"/>
    </source>
</evidence>
<reference evidence="1" key="1">
    <citation type="submission" date="2025-08" db="UniProtKB">
        <authorList>
            <consortium name="Ensembl"/>
        </authorList>
    </citation>
    <scope>IDENTIFICATION</scope>
</reference>
<dbReference type="Gene3D" id="3.90.175.10">
    <property type="entry name" value="Diphtheria Toxin, domain 1"/>
    <property type="match status" value="1"/>
</dbReference>
<evidence type="ECO:0000313" key="1">
    <source>
        <dbReference type="Ensembl" id="ENSNMLP00000033755.1"/>
    </source>
</evidence>
<dbReference type="AlphaFoldDB" id="A0A8C6UAJ4"/>
<reference evidence="1" key="2">
    <citation type="submission" date="2025-09" db="UniProtKB">
        <authorList>
            <consortium name="Ensembl"/>
        </authorList>
    </citation>
    <scope>IDENTIFICATION</scope>
</reference>
<name>A0A8C6UAJ4_9GOBI</name>
<dbReference type="GO" id="GO:0005737">
    <property type="term" value="C:cytoplasm"/>
    <property type="evidence" value="ECO:0007669"/>
    <property type="project" value="TreeGrafter"/>
</dbReference>
<dbReference type="PANTHER" id="PTHR36542:SF2">
    <property type="entry name" value="GIG2-LIKE PROTEIN DRED-RELATED"/>
    <property type="match status" value="1"/>
</dbReference>
<protein>
    <recommendedName>
        <fullName evidence="3">PARP catalytic domain-containing protein</fullName>
    </recommendedName>
</protein>
<dbReference type="Proteomes" id="UP000694523">
    <property type="component" value="Unplaced"/>
</dbReference>
<dbReference type="Ensembl" id="ENSNMLT00000037607.1">
    <property type="protein sequence ID" value="ENSNMLP00000033755.1"/>
    <property type="gene ID" value="ENSNMLG00000021096.1"/>
</dbReference>
<organism evidence="1 2">
    <name type="scientific">Neogobius melanostomus</name>
    <name type="common">round goby</name>
    <dbReference type="NCBI Taxonomy" id="47308"/>
    <lineage>
        <taxon>Eukaryota</taxon>
        <taxon>Metazoa</taxon>
        <taxon>Chordata</taxon>
        <taxon>Craniata</taxon>
        <taxon>Vertebrata</taxon>
        <taxon>Euteleostomi</taxon>
        <taxon>Actinopterygii</taxon>
        <taxon>Neopterygii</taxon>
        <taxon>Teleostei</taxon>
        <taxon>Neoteleostei</taxon>
        <taxon>Acanthomorphata</taxon>
        <taxon>Gobiaria</taxon>
        <taxon>Gobiiformes</taxon>
        <taxon>Gobioidei</taxon>
        <taxon>Gobiidae</taxon>
        <taxon>Benthophilinae</taxon>
        <taxon>Neogobiini</taxon>
        <taxon>Neogobius</taxon>
    </lineage>
</organism>
<dbReference type="SUPFAM" id="SSF56399">
    <property type="entry name" value="ADP-ribosylation"/>
    <property type="match status" value="1"/>
</dbReference>
<keyword evidence="2" id="KW-1185">Reference proteome</keyword>
<accession>A0A8C6UAJ4</accession>